<comment type="caution">
    <text evidence="3">The sequence shown here is derived from an EMBL/GenBank/DDBJ whole genome shotgun (WGS) entry which is preliminary data.</text>
</comment>
<evidence type="ECO:0000313" key="3">
    <source>
        <dbReference type="EMBL" id="MCX2978793.1"/>
    </source>
</evidence>
<dbReference type="InterPro" id="IPR039448">
    <property type="entry name" value="Beta_helix"/>
</dbReference>
<dbReference type="RefSeq" id="WP_279250483.1">
    <property type="nucleotide sequence ID" value="NZ_SHNO01000001.1"/>
</dbReference>
<evidence type="ECO:0000313" key="4">
    <source>
        <dbReference type="Proteomes" id="UP001143304"/>
    </source>
</evidence>
<reference evidence="3" key="1">
    <citation type="submission" date="2019-02" db="EMBL/GenBank/DDBJ databases">
        <authorList>
            <person name="Li S.-H."/>
        </authorList>
    </citation>
    <scope>NUCLEOTIDE SEQUENCE</scope>
    <source>
        <strain evidence="3">IMCC11814</strain>
    </source>
</reference>
<name>A0ABT3T929_9GAMM</name>
<dbReference type="InterPro" id="IPR011050">
    <property type="entry name" value="Pectin_lyase_fold/virulence"/>
</dbReference>
<protein>
    <recommendedName>
        <fullName evidence="2">Right handed beta helix domain-containing protein</fullName>
    </recommendedName>
</protein>
<dbReference type="PANTHER" id="PTHR40050:SF1">
    <property type="entry name" value="INNER SPORE COAT PROTEIN H"/>
    <property type="match status" value="1"/>
</dbReference>
<keyword evidence="1" id="KW-1133">Transmembrane helix</keyword>
<dbReference type="Gene3D" id="2.160.20.10">
    <property type="entry name" value="Single-stranded right-handed beta-helix, Pectin lyase-like"/>
    <property type="match status" value="1"/>
</dbReference>
<dbReference type="InterPro" id="IPR014867">
    <property type="entry name" value="Spore_coat_CotH_CotH2/3/7"/>
</dbReference>
<dbReference type="Pfam" id="PF13229">
    <property type="entry name" value="Beta_helix"/>
    <property type="match status" value="1"/>
</dbReference>
<organism evidence="3 4">
    <name type="scientific">Candidatus Marimicrobium litorale</name>
    <dbReference type="NCBI Taxonomy" id="2518991"/>
    <lineage>
        <taxon>Bacteria</taxon>
        <taxon>Pseudomonadati</taxon>
        <taxon>Pseudomonadota</taxon>
        <taxon>Gammaproteobacteria</taxon>
        <taxon>Cellvibrionales</taxon>
        <taxon>Halieaceae</taxon>
        <taxon>Marimicrobium</taxon>
    </lineage>
</organism>
<feature type="transmembrane region" description="Helical" evidence="1">
    <location>
        <begin position="7"/>
        <end position="27"/>
    </location>
</feature>
<keyword evidence="4" id="KW-1185">Reference proteome</keyword>
<dbReference type="InterPro" id="IPR012334">
    <property type="entry name" value="Pectin_lyas_fold"/>
</dbReference>
<gene>
    <name evidence="3" type="ORF">EYC82_15605</name>
</gene>
<dbReference type="Pfam" id="PF08757">
    <property type="entry name" value="CotH"/>
    <property type="match status" value="1"/>
</dbReference>
<keyword evidence="1" id="KW-0812">Transmembrane</keyword>
<proteinExistence type="predicted"/>
<evidence type="ECO:0000256" key="1">
    <source>
        <dbReference type="SAM" id="Phobius"/>
    </source>
</evidence>
<dbReference type="EMBL" id="SHNO01000001">
    <property type="protein sequence ID" value="MCX2978793.1"/>
    <property type="molecule type" value="Genomic_DNA"/>
</dbReference>
<keyword evidence="1" id="KW-0472">Membrane</keyword>
<dbReference type="Proteomes" id="UP001143304">
    <property type="component" value="Unassembled WGS sequence"/>
</dbReference>
<dbReference type="PANTHER" id="PTHR40050">
    <property type="entry name" value="INNER SPORE COAT PROTEIN H"/>
    <property type="match status" value="1"/>
</dbReference>
<feature type="domain" description="Right handed beta helix" evidence="2">
    <location>
        <begin position="700"/>
        <end position="840"/>
    </location>
</feature>
<evidence type="ECO:0000259" key="2">
    <source>
        <dbReference type="Pfam" id="PF13229"/>
    </source>
</evidence>
<accession>A0ABT3T929</accession>
<dbReference type="SUPFAM" id="SSF51126">
    <property type="entry name" value="Pectin lyase-like"/>
    <property type="match status" value="1"/>
</dbReference>
<sequence length="909" mass="101710">MRLIRLLWRYSLFVTVPVSILFATWGLRTLQLYYAEYEFGLFGRSTILYDSGRVTAVYLQDSMQEAILGSNVDADFNLFLDDGVLRQLNSDLPYSGLGGENFQPAYMAYPNGEIERIQVRYRGDMTNHWLFKAKSLRIKTRKKMLLGDMRRFNLVVNEGDDIVGPHLSYQLANMMGLLAPASEMVTVNINGKFDGLRMFVEQVDESFLRRRNIMPGDIYSGDNIGRSRYWGLPRSLFESSLNWDKASANNHYPLDSKAPLEAMLESAKRKEFTSLDMEAFGTFAAYIDLINNWHHDGFHNWKLHYDHYTERFSPIVWDSDGWLDYWADSPGRGGIISAPLLRDLYLDHDFLFERQKALLKFYRNFEAEFLQVVENDVLALQEKAADITHYVALLKDIYGSTDVQRAVSEFPDKVGRVLHEVKEATVDLSGVYAFEPTAAGVRVEISRVPVSRLRIEFETGTPLPEKMIVQYTLDGELIERDVSLLLERDGNSIVVNQRLMPASVLEERHRFRAATYDLLIEGASKDAIAQVWMSPMSMDDNEIAANQRKNIEIIEFIGESNIVHEPINPEPVIFSGSVAIDDFRTIYRDVVIQPGTQLLFGEGAGLRIYGKLHAVGTQTLPITFTAKNRDAPWGALVLKDDRADDSRIVHCTFENGSGLKGSTFEYTALLSIHNVTGVLIEKSLFKDSRITDDMLHTVYSDVTILDSEFHRSRSDAADLDISTAQIINSKFLYSGNDGLDLMSTQAVVRRSTFSDSGDKAVSVGENSELIAVNSIFSNSEVGVQSKDRSHAMIFNSVISENKIGVDAYQKNLQYGGGGTLTVTNSILENNHETATADGTSKVAVIDSYVDAITKGESNVSYALIDSSNKLRPAGDALSVLAGDVKAAAAFRMFADRKVRGLTPSKGNGP</sequence>